<evidence type="ECO:0000313" key="3">
    <source>
        <dbReference type="Proteomes" id="UP000288805"/>
    </source>
</evidence>
<dbReference type="AlphaFoldDB" id="A0A438HNR4"/>
<gene>
    <name evidence="2" type="ORF">CK203_038037</name>
</gene>
<protein>
    <submittedName>
        <fullName evidence="2">Uncharacterized protein</fullName>
    </submittedName>
</protein>
<proteinExistence type="predicted"/>
<reference evidence="2 3" key="1">
    <citation type="journal article" date="2018" name="PLoS Genet.">
        <title>Population sequencing reveals clonal diversity and ancestral inbreeding in the grapevine cultivar Chardonnay.</title>
        <authorList>
            <person name="Roach M.J."/>
            <person name="Johnson D.L."/>
            <person name="Bohlmann J."/>
            <person name="van Vuuren H.J."/>
            <person name="Jones S.J."/>
            <person name="Pretorius I.S."/>
            <person name="Schmidt S.A."/>
            <person name="Borneman A.R."/>
        </authorList>
    </citation>
    <scope>NUCLEOTIDE SEQUENCE [LARGE SCALE GENOMIC DNA]</scope>
    <source>
        <strain evidence="3">cv. Chardonnay</strain>
        <tissue evidence="2">Leaf</tissue>
    </source>
</reference>
<evidence type="ECO:0000313" key="2">
    <source>
        <dbReference type="EMBL" id="RVW86077.1"/>
    </source>
</evidence>
<feature type="compositionally biased region" description="Low complexity" evidence="1">
    <location>
        <begin position="68"/>
        <end position="81"/>
    </location>
</feature>
<comment type="caution">
    <text evidence="2">The sequence shown here is derived from an EMBL/GenBank/DDBJ whole genome shotgun (WGS) entry which is preliminary data.</text>
</comment>
<feature type="region of interest" description="Disordered" evidence="1">
    <location>
        <begin position="66"/>
        <end position="102"/>
    </location>
</feature>
<feature type="compositionally biased region" description="Pro residues" evidence="1">
    <location>
        <begin position="82"/>
        <end position="100"/>
    </location>
</feature>
<sequence length="274" mass="30287">MTTHRPDPTVIHFTIDGRHGILGARHIAEALHIPYEPASTPEYHRMSSHSRHNRLRYLRDHTTCPYVPSTVPTPEATSSTPPTTPKTPPVVPATSAPPPSESTITISLQSSEAYVDTATFGYLSPPEHDMPGPSEPTIHLRRLLQQSRLPHEETATIEIETPSRALRLPWQSHRLHTILPPLPDHLSTFFKLKKTEGSELACKSKRSNEGCGSHADEGNFGAEGEGTQEAQMLRGHCGFFEEESDSLSVFGRHHWHARIIFGGDSKIVLLGCGQ</sequence>
<dbReference type="Proteomes" id="UP000288805">
    <property type="component" value="Unassembled WGS sequence"/>
</dbReference>
<accession>A0A438HNR4</accession>
<evidence type="ECO:0000256" key="1">
    <source>
        <dbReference type="SAM" id="MobiDB-lite"/>
    </source>
</evidence>
<name>A0A438HNR4_VITVI</name>
<dbReference type="EMBL" id="QGNW01000197">
    <property type="protein sequence ID" value="RVW86077.1"/>
    <property type="molecule type" value="Genomic_DNA"/>
</dbReference>
<organism evidence="2 3">
    <name type="scientific">Vitis vinifera</name>
    <name type="common">Grape</name>
    <dbReference type="NCBI Taxonomy" id="29760"/>
    <lineage>
        <taxon>Eukaryota</taxon>
        <taxon>Viridiplantae</taxon>
        <taxon>Streptophyta</taxon>
        <taxon>Embryophyta</taxon>
        <taxon>Tracheophyta</taxon>
        <taxon>Spermatophyta</taxon>
        <taxon>Magnoliopsida</taxon>
        <taxon>eudicotyledons</taxon>
        <taxon>Gunneridae</taxon>
        <taxon>Pentapetalae</taxon>
        <taxon>rosids</taxon>
        <taxon>Vitales</taxon>
        <taxon>Vitaceae</taxon>
        <taxon>Viteae</taxon>
        <taxon>Vitis</taxon>
    </lineage>
</organism>